<dbReference type="GO" id="GO:0015074">
    <property type="term" value="P:DNA integration"/>
    <property type="evidence" value="ECO:0007669"/>
    <property type="project" value="InterPro"/>
</dbReference>
<dbReference type="InterPro" id="IPR013762">
    <property type="entry name" value="Integrase-like_cat_sf"/>
</dbReference>
<sequence>MKDLFMLVCENNIDLRLQYIPSSLNEADAPSRSVSLVDSKLSLESWSILESTYGPHTVDLMSLDSNAMTTTSGEKLKHFTLAPSPLSAGVNVSLETNPYVYPPINIIFQVLAFLKEQHVRQCTFVAPLWDQAPIWLPIIKHHVISSFVLGFKGQKGIIEVPSKKGYILDNRGTVENLISYLTDIFESVGRGRTWNAALNVGNPAASEPVKAYLKAVQEEQARAHIVPKQAKPIFINKVRSIAVYISRELNRSDLTLREKFVLQRDQALLKLPLLNHTFMKNHGISLKTGYLFRIITESDRVLENQVSYCSIYERFKGYLITLGIFEGETPHSMRAGCAIMLALSDDNANTQGVMNHVGCKSERMAHYYTRASTVKDTSHVACNLAKSVNYQNNNATQLFFESHSQYDDLSPAFN</sequence>
<keyword evidence="1" id="KW-0233">DNA recombination</keyword>
<dbReference type="OrthoDB" id="1647768at2759"/>
<dbReference type="GO" id="GO:0006310">
    <property type="term" value="P:DNA recombination"/>
    <property type="evidence" value="ECO:0007669"/>
    <property type="project" value="UniProtKB-KW"/>
</dbReference>
<dbReference type="InterPro" id="IPR011010">
    <property type="entry name" value="DNA_brk_join_enz"/>
</dbReference>
<organism evidence="2 3">
    <name type="scientific">Mytilus coruscus</name>
    <name type="common">Sea mussel</name>
    <dbReference type="NCBI Taxonomy" id="42192"/>
    <lineage>
        <taxon>Eukaryota</taxon>
        <taxon>Metazoa</taxon>
        <taxon>Spiralia</taxon>
        <taxon>Lophotrochozoa</taxon>
        <taxon>Mollusca</taxon>
        <taxon>Bivalvia</taxon>
        <taxon>Autobranchia</taxon>
        <taxon>Pteriomorphia</taxon>
        <taxon>Mytilida</taxon>
        <taxon>Mytiloidea</taxon>
        <taxon>Mytilidae</taxon>
        <taxon>Mytilinae</taxon>
        <taxon>Mytilus</taxon>
    </lineage>
</organism>
<dbReference type="AlphaFoldDB" id="A0A6J8CKI4"/>
<gene>
    <name evidence="2" type="ORF">MCOR_31088</name>
</gene>
<evidence type="ECO:0000313" key="3">
    <source>
        <dbReference type="Proteomes" id="UP000507470"/>
    </source>
</evidence>
<dbReference type="SUPFAM" id="SSF56349">
    <property type="entry name" value="DNA breaking-rejoining enzymes"/>
    <property type="match status" value="1"/>
</dbReference>
<dbReference type="Proteomes" id="UP000507470">
    <property type="component" value="Unassembled WGS sequence"/>
</dbReference>
<reference evidence="2 3" key="1">
    <citation type="submission" date="2020-06" db="EMBL/GenBank/DDBJ databases">
        <authorList>
            <person name="Li R."/>
            <person name="Bekaert M."/>
        </authorList>
    </citation>
    <scope>NUCLEOTIDE SEQUENCE [LARGE SCALE GENOMIC DNA]</scope>
    <source>
        <strain evidence="3">wild</strain>
    </source>
</reference>
<keyword evidence="3" id="KW-1185">Reference proteome</keyword>
<dbReference type="GO" id="GO:0003677">
    <property type="term" value="F:DNA binding"/>
    <property type="evidence" value="ECO:0007669"/>
    <property type="project" value="InterPro"/>
</dbReference>
<dbReference type="EMBL" id="CACVKT020005628">
    <property type="protein sequence ID" value="CAC5396545.1"/>
    <property type="molecule type" value="Genomic_DNA"/>
</dbReference>
<evidence type="ECO:0000256" key="1">
    <source>
        <dbReference type="ARBA" id="ARBA00023172"/>
    </source>
</evidence>
<name>A0A6J8CKI4_MYTCO</name>
<proteinExistence type="predicted"/>
<protein>
    <submittedName>
        <fullName evidence="2">Uncharacterized protein</fullName>
    </submittedName>
</protein>
<dbReference type="Gene3D" id="1.10.443.10">
    <property type="entry name" value="Intergrase catalytic core"/>
    <property type="match status" value="1"/>
</dbReference>
<evidence type="ECO:0000313" key="2">
    <source>
        <dbReference type="EMBL" id="CAC5396545.1"/>
    </source>
</evidence>
<accession>A0A6J8CKI4</accession>